<reference evidence="4" key="2">
    <citation type="journal article" date="2021" name="PeerJ">
        <title>Extensive microbial diversity within the chicken gut microbiome revealed by metagenomics and culture.</title>
        <authorList>
            <person name="Gilroy R."/>
            <person name="Ravi A."/>
            <person name="Getino M."/>
            <person name="Pursley I."/>
            <person name="Horton D.L."/>
            <person name="Alikhan N.F."/>
            <person name="Baker D."/>
            <person name="Gharbi K."/>
            <person name="Hall N."/>
            <person name="Watson M."/>
            <person name="Adriaenssens E.M."/>
            <person name="Foster-Nyarko E."/>
            <person name="Jarju S."/>
            <person name="Secka A."/>
            <person name="Antonio M."/>
            <person name="Oren A."/>
            <person name="Chaudhuri R.R."/>
            <person name="La Ragione R."/>
            <person name="Hildebrand F."/>
            <person name="Pallen M.J."/>
        </authorList>
    </citation>
    <scope>NUCLEOTIDE SEQUENCE</scope>
    <source>
        <strain evidence="4">CHK191-8634</strain>
    </source>
</reference>
<evidence type="ECO:0000256" key="1">
    <source>
        <dbReference type="ARBA" id="ARBA00022737"/>
    </source>
</evidence>
<dbReference type="Gene3D" id="2.60.40.2810">
    <property type="match status" value="1"/>
</dbReference>
<evidence type="ECO:0000259" key="3">
    <source>
        <dbReference type="PROSITE" id="PS51272"/>
    </source>
</evidence>
<dbReference type="EMBL" id="DVMR01000060">
    <property type="protein sequence ID" value="HIU44230.1"/>
    <property type="molecule type" value="Genomic_DNA"/>
</dbReference>
<accession>A0A9D1LLH1</accession>
<feature type="signal peptide" evidence="2">
    <location>
        <begin position="1"/>
        <end position="31"/>
    </location>
</feature>
<evidence type="ECO:0000313" key="4">
    <source>
        <dbReference type="EMBL" id="HIU44230.1"/>
    </source>
</evidence>
<feature type="chain" id="PRO_5038955299" evidence="2">
    <location>
        <begin position="32"/>
        <end position="440"/>
    </location>
</feature>
<sequence>MRPAKRIRFLAVSCALSLCMVLAAFFTPTLAFFSRRTAEESAVQTFSKSAGVGDIVTFSQQDFESRVTGDDSLSGIVLSALPDEESGILRLAGRGVSQGETIAVESLGALSFIPLTEDDIHTSFSFIPVFADSGESGDSVSVAVNLSGTQNSNPIARDLSFETYLDLPLCGVFSSLDPDGDACTYKVLTDPSNGAVTLTDTGFCYTPDGRAGSDSFTYQAIDVFGNPSAAATVTVEVLKRPADSDITYTDMGQSTAHYQAVKLAEAGVLTGERIGSESFLKPELEVTRAEFVALVASVVELPLPTAAVSTGLADNEAIPTWAQPYVAAAVSSGVVYGQKGEDGNHIFRAGDTITRAEAASIIQRAARMTADGRTLTYADADAVPSWATQAVATVSAAEIMESYPDHTIRPTAAVTREDAVKMLYETMCYLQEKGEGVLGN</sequence>
<organism evidence="4 5">
    <name type="scientific">Candidatus Ventrousia excrementavium</name>
    <dbReference type="NCBI Taxonomy" id="2840961"/>
    <lineage>
        <taxon>Bacteria</taxon>
        <taxon>Bacillati</taxon>
        <taxon>Bacillota</taxon>
        <taxon>Clostridia</taxon>
        <taxon>Eubacteriales</taxon>
        <taxon>Clostridiaceae</taxon>
        <taxon>Clostridiaceae incertae sedis</taxon>
        <taxon>Candidatus Ventrousia</taxon>
    </lineage>
</organism>
<dbReference type="Pfam" id="PF17963">
    <property type="entry name" value="Big_9"/>
    <property type="match status" value="1"/>
</dbReference>
<feature type="domain" description="SLH" evidence="3">
    <location>
        <begin position="309"/>
        <end position="376"/>
    </location>
</feature>
<evidence type="ECO:0000256" key="2">
    <source>
        <dbReference type="SAM" id="SignalP"/>
    </source>
</evidence>
<comment type="caution">
    <text evidence="4">The sequence shown here is derived from an EMBL/GenBank/DDBJ whole genome shotgun (WGS) entry which is preliminary data.</text>
</comment>
<proteinExistence type="predicted"/>
<dbReference type="InterPro" id="IPR001119">
    <property type="entry name" value="SLH_dom"/>
</dbReference>
<keyword evidence="1" id="KW-0677">Repeat</keyword>
<dbReference type="Pfam" id="PF00395">
    <property type="entry name" value="SLH"/>
    <property type="match status" value="2"/>
</dbReference>
<name>A0A9D1LLH1_9CLOT</name>
<feature type="domain" description="SLH" evidence="3">
    <location>
        <begin position="377"/>
        <end position="437"/>
    </location>
</feature>
<protein>
    <submittedName>
        <fullName evidence="4">S-layer homology domain-containing protein</fullName>
    </submittedName>
</protein>
<evidence type="ECO:0000313" key="5">
    <source>
        <dbReference type="Proteomes" id="UP000824073"/>
    </source>
</evidence>
<dbReference type="PROSITE" id="PS51272">
    <property type="entry name" value="SLH"/>
    <property type="match status" value="2"/>
</dbReference>
<keyword evidence="2" id="KW-0732">Signal</keyword>
<reference evidence="4" key="1">
    <citation type="submission" date="2020-10" db="EMBL/GenBank/DDBJ databases">
        <authorList>
            <person name="Gilroy R."/>
        </authorList>
    </citation>
    <scope>NUCLEOTIDE SEQUENCE</scope>
    <source>
        <strain evidence="4">CHK191-8634</strain>
    </source>
</reference>
<dbReference type="AlphaFoldDB" id="A0A9D1LLH1"/>
<gene>
    <name evidence="4" type="ORF">IAB67_08050</name>
</gene>
<dbReference type="Proteomes" id="UP000824073">
    <property type="component" value="Unassembled WGS sequence"/>
</dbReference>